<evidence type="ECO:0000313" key="1">
    <source>
        <dbReference type="EMBL" id="CAH1967894.1"/>
    </source>
</evidence>
<sequence length="208" mass="23951">MVYTGLLQQRRMMYGSSATTDGKCEALGGQCALPSQQRIYGKNVLKNLKIDGDFPIALAAWTFPSSEEEWRRIAREFEGKWQFPNCLGSIDGYHYCLTIDHSVMQITEEGRDYPSDYLELTNEQYTSEGLEINWVYLFFLKALKLSDSEEKYGHLCILSSPLKLPPTIPFIDYDEWAQFPDSNSRLYELLHSEIAYEMAKCAFVFVSD</sequence>
<evidence type="ECO:0000313" key="2">
    <source>
        <dbReference type="Proteomes" id="UP001152888"/>
    </source>
</evidence>
<comment type="caution">
    <text evidence="1">The sequence shown here is derived from an EMBL/GenBank/DDBJ whole genome shotgun (WGS) entry which is preliminary data.</text>
</comment>
<keyword evidence="2" id="KW-1185">Reference proteome</keyword>
<dbReference type="EMBL" id="CAKOFQ010006749">
    <property type="protein sequence ID" value="CAH1967894.1"/>
    <property type="molecule type" value="Genomic_DNA"/>
</dbReference>
<accession>A0A9P0K5R8</accession>
<reference evidence="1" key="1">
    <citation type="submission" date="2022-03" db="EMBL/GenBank/DDBJ databases">
        <authorList>
            <person name="Sayadi A."/>
        </authorList>
    </citation>
    <scope>NUCLEOTIDE SEQUENCE</scope>
</reference>
<protein>
    <submittedName>
        <fullName evidence="1">Uncharacterized protein</fullName>
    </submittedName>
</protein>
<organism evidence="1 2">
    <name type="scientific">Acanthoscelides obtectus</name>
    <name type="common">Bean weevil</name>
    <name type="synonym">Bruchus obtectus</name>
    <dbReference type="NCBI Taxonomy" id="200917"/>
    <lineage>
        <taxon>Eukaryota</taxon>
        <taxon>Metazoa</taxon>
        <taxon>Ecdysozoa</taxon>
        <taxon>Arthropoda</taxon>
        <taxon>Hexapoda</taxon>
        <taxon>Insecta</taxon>
        <taxon>Pterygota</taxon>
        <taxon>Neoptera</taxon>
        <taxon>Endopterygota</taxon>
        <taxon>Coleoptera</taxon>
        <taxon>Polyphaga</taxon>
        <taxon>Cucujiformia</taxon>
        <taxon>Chrysomeloidea</taxon>
        <taxon>Chrysomelidae</taxon>
        <taxon>Bruchinae</taxon>
        <taxon>Bruchini</taxon>
        <taxon>Acanthoscelides</taxon>
    </lineage>
</organism>
<proteinExistence type="predicted"/>
<dbReference type="AlphaFoldDB" id="A0A9P0K5R8"/>
<name>A0A9P0K5R8_ACAOB</name>
<dbReference type="Proteomes" id="UP001152888">
    <property type="component" value="Unassembled WGS sequence"/>
</dbReference>
<gene>
    <name evidence="1" type="ORF">ACAOBT_LOCUS7586</name>
</gene>